<dbReference type="KEGG" id="ela:UCREL1_9122"/>
<reference evidence="3" key="1">
    <citation type="journal article" date="2013" name="Genome Announc.">
        <title>Draft genome sequence of the grapevine dieback fungus Eutypa lata UCR-EL1.</title>
        <authorList>
            <person name="Blanco-Ulate B."/>
            <person name="Rolshausen P.E."/>
            <person name="Cantu D."/>
        </authorList>
    </citation>
    <scope>NUCLEOTIDE SEQUENCE [LARGE SCALE GENOMIC DNA]</scope>
    <source>
        <strain evidence="3">UCR-EL1</strain>
    </source>
</reference>
<dbReference type="Proteomes" id="UP000012174">
    <property type="component" value="Unassembled WGS sequence"/>
</dbReference>
<feature type="compositionally biased region" description="Basic and acidic residues" evidence="1">
    <location>
        <begin position="86"/>
        <end position="97"/>
    </location>
</feature>
<dbReference type="OrthoDB" id="4132874at2759"/>
<organism evidence="2 3">
    <name type="scientific">Eutypa lata (strain UCR-EL1)</name>
    <name type="common">Grapevine dieback disease fungus</name>
    <name type="synonym">Eutypa armeniacae</name>
    <dbReference type="NCBI Taxonomy" id="1287681"/>
    <lineage>
        <taxon>Eukaryota</taxon>
        <taxon>Fungi</taxon>
        <taxon>Dikarya</taxon>
        <taxon>Ascomycota</taxon>
        <taxon>Pezizomycotina</taxon>
        <taxon>Sordariomycetes</taxon>
        <taxon>Xylariomycetidae</taxon>
        <taxon>Xylariales</taxon>
        <taxon>Diatrypaceae</taxon>
        <taxon>Eutypa</taxon>
    </lineage>
</organism>
<dbReference type="AlphaFoldDB" id="M7SIC7"/>
<evidence type="ECO:0000313" key="3">
    <source>
        <dbReference type="Proteomes" id="UP000012174"/>
    </source>
</evidence>
<keyword evidence="3" id="KW-1185">Reference proteome</keyword>
<dbReference type="OMA" id="GHSEQIN"/>
<feature type="region of interest" description="Disordered" evidence="1">
    <location>
        <begin position="1"/>
        <end position="97"/>
    </location>
</feature>
<sequence>MASSNGGHSEQINQEPLDSKQYGQAANILAEMTDTSYGTKRPDPDLGSSMEVHSEKVKDQIDDAVAKGPKKADEHSGGRVQVAETGDLHDLAAKKQP</sequence>
<protein>
    <submittedName>
        <fullName evidence="2">Uncharacterized protein</fullName>
    </submittedName>
</protein>
<dbReference type="EMBL" id="KB707138">
    <property type="protein sequence ID" value="EMR63927.1"/>
    <property type="molecule type" value="Genomic_DNA"/>
</dbReference>
<name>M7SIC7_EUTLA</name>
<evidence type="ECO:0000313" key="2">
    <source>
        <dbReference type="EMBL" id="EMR63927.1"/>
    </source>
</evidence>
<gene>
    <name evidence="2" type="ORF">UCREL1_9122</name>
</gene>
<evidence type="ECO:0000256" key="1">
    <source>
        <dbReference type="SAM" id="MobiDB-lite"/>
    </source>
</evidence>
<dbReference type="HOGENOM" id="CLU_2346685_0_0_1"/>
<feature type="compositionally biased region" description="Basic and acidic residues" evidence="1">
    <location>
        <begin position="52"/>
        <end position="77"/>
    </location>
</feature>
<proteinExistence type="predicted"/>
<feature type="compositionally biased region" description="Polar residues" evidence="1">
    <location>
        <begin position="1"/>
        <end position="24"/>
    </location>
</feature>
<accession>M7SIC7</accession>